<feature type="non-terminal residue" evidence="4">
    <location>
        <position position="1"/>
    </location>
</feature>
<evidence type="ECO:0000259" key="3">
    <source>
        <dbReference type="Pfam" id="PF13843"/>
    </source>
</evidence>
<dbReference type="Proteomes" id="UP000747542">
    <property type="component" value="Unassembled WGS sequence"/>
</dbReference>
<dbReference type="SUPFAM" id="SSF47923">
    <property type="entry name" value="Ypt/Rab-GAP domain of gyp1p"/>
    <property type="match status" value="1"/>
</dbReference>
<dbReference type="GO" id="GO:0005096">
    <property type="term" value="F:GTPase activator activity"/>
    <property type="evidence" value="ECO:0007669"/>
    <property type="project" value="TreeGrafter"/>
</dbReference>
<accession>A0A8J5JWJ0</accession>
<feature type="compositionally biased region" description="Low complexity" evidence="1">
    <location>
        <begin position="484"/>
        <end position="493"/>
    </location>
</feature>
<proteinExistence type="predicted"/>
<dbReference type="InterPro" id="IPR000195">
    <property type="entry name" value="Rab-GAP-TBC_dom"/>
</dbReference>
<evidence type="ECO:0000313" key="5">
    <source>
        <dbReference type="Proteomes" id="UP000747542"/>
    </source>
</evidence>
<name>A0A8J5JWJ0_HOMAM</name>
<dbReference type="InterPro" id="IPR035969">
    <property type="entry name" value="Rab-GAP_TBC_sf"/>
</dbReference>
<evidence type="ECO:0000256" key="1">
    <source>
        <dbReference type="SAM" id="MobiDB-lite"/>
    </source>
</evidence>
<dbReference type="PANTHER" id="PTHR47219">
    <property type="entry name" value="RAB GTPASE-ACTIVATING PROTEIN 1-LIKE"/>
    <property type="match status" value="1"/>
</dbReference>
<feature type="region of interest" description="Disordered" evidence="1">
    <location>
        <begin position="479"/>
        <end position="523"/>
    </location>
</feature>
<sequence length="523" mass="58655">IWTACKIIVVVKECESVRGRMAASSESSNSRISDVDEYGFERPPDFNYQTYEEFMSRYLTVLTRRAARWSHLLGARETVGRGMKMWMEVSGAKKKMTSRPGYYQSLLEMPRDEELVEAIRIDVPRTFPDNIYFRDYKEGKLTSLYNVLVAFSQHNKKIGYCQLLWYLTVEMNQYAAFIGTTTNAWALCSEEEVAKFLGLFFLMGVVDLPSMGHYWREQAVHDYPVIRNTMTEVHFCAILKQFHAFNSCAVPAVNTDCSITVHTVMFYLFSRYQSVYLPEERICRMSMCQTLFSHQVSVCGTLRLTHGAPKDLQNLGEKKKNLADDEVQARHKGNVMVLLWKDKCIISMVSTFHSTNTTIKQVHTKMKGQDRKFHHIDKTINKLVMVEDYNGWGGPLRPDGSILSHPKANLQVDQEVNLLPCPDGPLQCPWRRGTARVVGAARDATAAPATTTADTIAIAPATTAASPAITAAPLVAPGPSVTPAAASQARVQRQGGGQGPQAKQRKVLDTDQHLDATCGHSRE</sequence>
<dbReference type="AlphaFoldDB" id="A0A8J5JWJ0"/>
<comment type="caution">
    <text evidence="4">The sequence shown here is derived from an EMBL/GenBank/DDBJ whole genome shotgun (WGS) entry which is preliminary data.</text>
</comment>
<dbReference type="InterPro" id="IPR029526">
    <property type="entry name" value="PGBD"/>
</dbReference>
<feature type="domain" description="Rab-GAP TBC" evidence="2">
    <location>
        <begin position="65"/>
        <end position="164"/>
    </location>
</feature>
<dbReference type="Pfam" id="PF00566">
    <property type="entry name" value="RabGAP-TBC"/>
    <property type="match status" value="1"/>
</dbReference>
<dbReference type="GO" id="GO:0031267">
    <property type="term" value="F:small GTPase binding"/>
    <property type="evidence" value="ECO:0007669"/>
    <property type="project" value="TreeGrafter"/>
</dbReference>
<gene>
    <name evidence="4" type="primary">grtp1a-L</name>
    <name evidence="4" type="ORF">Hamer_G002712</name>
</gene>
<protein>
    <submittedName>
        <fullName evidence="4">Growth hormone-regulated TBC protein 1-A-like</fullName>
    </submittedName>
</protein>
<dbReference type="PANTHER" id="PTHR47219:SF9">
    <property type="entry name" value="GTPASE ACTIVATING PROTEIN AND CENTROSOME-ASSOCIATED, ISOFORM B"/>
    <property type="match status" value="1"/>
</dbReference>
<evidence type="ECO:0000313" key="4">
    <source>
        <dbReference type="EMBL" id="KAG7163518.1"/>
    </source>
</evidence>
<dbReference type="InterPro" id="IPR050302">
    <property type="entry name" value="Rab_GAP_TBC_domain"/>
</dbReference>
<evidence type="ECO:0000259" key="2">
    <source>
        <dbReference type="Pfam" id="PF00566"/>
    </source>
</evidence>
<dbReference type="Gene3D" id="1.10.8.270">
    <property type="entry name" value="putative rabgap domain of human tbc1 domain family member 14 like domains"/>
    <property type="match status" value="1"/>
</dbReference>
<dbReference type="Pfam" id="PF13843">
    <property type="entry name" value="DDE_Tnp_1_7"/>
    <property type="match status" value="1"/>
</dbReference>
<reference evidence="4" key="1">
    <citation type="journal article" date="2021" name="Sci. Adv.">
        <title>The American lobster genome reveals insights on longevity, neural, and immune adaptations.</title>
        <authorList>
            <person name="Polinski J.M."/>
            <person name="Zimin A.V."/>
            <person name="Clark K.F."/>
            <person name="Kohn A.B."/>
            <person name="Sadowski N."/>
            <person name="Timp W."/>
            <person name="Ptitsyn A."/>
            <person name="Khanna P."/>
            <person name="Romanova D.Y."/>
            <person name="Williams P."/>
            <person name="Greenwood S.J."/>
            <person name="Moroz L.L."/>
            <person name="Walt D.R."/>
            <person name="Bodnar A.G."/>
        </authorList>
    </citation>
    <scope>NUCLEOTIDE SEQUENCE</scope>
    <source>
        <strain evidence="4">GMGI-L3</strain>
    </source>
</reference>
<feature type="compositionally biased region" description="Basic and acidic residues" evidence="1">
    <location>
        <begin position="506"/>
        <end position="523"/>
    </location>
</feature>
<organism evidence="4 5">
    <name type="scientific">Homarus americanus</name>
    <name type="common">American lobster</name>
    <dbReference type="NCBI Taxonomy" id="6706"/>
    <lineage>
        <taxon>Eukaryota</taxon>
        <taxon>Metazoa</taxon>
        <taxon>Ecdysozoa</taxon>
        <taxon>Arthropoda</taxon>
        <taxon>Crustacea</taxon>
        <taxon>Multicrustacea</taxon>
        <taxon>Malacostraca</taxon>
        <taxon>Eumalacostraca</taxon>
        <taxon>Eucarida</taxon>
        <taxon>Decapoda</taxon>
        <taxon>Pleocyemata</taxon>
        <taxon>Astacidea</taxon>
        <taxon>Nephropoidea</taxon>
        <taxon>Nephropidae</taxon>
        <taxon>Homarus</taxon>
    </lineage>
</organism>
<dbReference type="EMBL" id="JAHLQT010026447">
    <property type="protein sequence ID" value="KAG7163518.1"/>
    <property type="molecule type" value="Genomic_DNA"/>
</dbReference>
<feature type="domain" description="PiggyBac transposable element-derived protein" evidence="3">
    <location>
        <begin position="167"/>
        <end position="288"/>
    </location>
</feature>
<keyword evidence="5" id="KW-1185">Reference proteome</keyword>